<protein>
    <recommendedName>
        <fullName evidence="3">Reverse transcriptase</fullName>
    </recommendedName>
</protein>
<reference evidence="1 2" key="1">
    <citation type="submission" date="2023-10" db="EMBL/GenBank/DDBJ databases">
        <title>Chromosome-scale genome assembly provides insights into flower coloration mechanisms of Canna indica.</title>
        <authorList>
            <person name="Li C."/>
        </authorList>
    </citation>
    <scope>NUCLEOTIDE SEQUENCE [LARGE SCALE GENOMIC DNA]</scope>
    <source>
        <tissue evidence="1">Flower</tissue>
    </source>
</reference>
<dbReference type="AlphaFoldDB" id="A0AAQ3L3U1"/>
<keyword evidence="2" id="KW-1185">Reference proteome</keyword>
<dbReference type="Proteomes" id="UP001327560">
    <property type="component" value="Chromosome 9"/>
</dbReference>
<evidence type="ECO:0000313" key="2">
    <source>
        <dbReference type="Proteomes" id="UP001327560"/>
    </source>
</evidence>
<evidence type="ECO:0000313" key="1">
    <source>
        <dbReference type="EMBL" id="WOL19885.1"/>
    </source>
</evidence>
<dbReference type="EMBL" id="CP136898">
    <property type="protein sequence ID" value="WOL19885.1"/>
    <property type="molecule type" value="Genomic_DNA"/>
</dbReference>
<accession>A0AAQ3L3U1</accession>
<sequence length="153" mass="17593">MLRRKFKWSNNQQIPSLARLDRILISLGTSLSLPLASVMGGEMRLSDHSALIFHAGQSTSHLARPFRLDNFWLAKDCFRSIILAAWSVNSLGGSATTMWIQRWRRLRKVISQWAVQFRKECKARRTKLEQDIEGLNHSAELRDLAFDELASLK</sequence>
<proteinExistence type="predicted"/>
<name>A0AAQ3L3U1_9LILI</name>
<evidence type="ECO:0008006" key="3">
    <source>
        <dbReference type="Google" id="ProtNLM"/>
    </source>
</evidence>
<gene>
    <name evidence="1" type="ORF">Cni_G28687</name>
</gene>
<organism evidence="1 2">
    <name type="scientific">Canna indica</name>
    <name type="common">Indian-shot</name>
    <dbReference type="NCBI Taxonomy" id="4628"/>
    <lineage>
        <taxon>Eukaryota</taxon>
        <taxon>Viridiplantae</taxon>
        <taxon>Streptophyta</taxon>
        <taxon>Embryophyta</taxon>
        <taxon>Tracheophyta</taxon>
        <taxon>Spermatophyta</taxon>
        <taxon>Magnoliopsida</taxon>
        <taxon>Liliopsida</taxon>
        <taxon>Zingiberales</taxon>
        <taxon>Cannaceae</taxon>
        <taxon>Canna</taxon>
    </lineage>
</organism>